<dbReference type="EMBL" id="CACRUR010000024">
    <property type="protein sequence ID" value="VYU70084.1"/>
    <property type="molecule type" value="Genomic_DNA"/>
</dbReference>
<dbReference type="GO" id="GO:0009446">
    <property type="term" value="P:putrescine biosynthetic process"/>
    <property type="evidence" value="ECO:0007669"/>
    <property type="project" value="InterPro"/>
</dbReference>
<dbReference type="AlphaFoldDB" id="A0A6N3GZK9"/>
<dbReference type="PANTHER" id="PTHR31377">
    <property type="entry name" value="AGMATINE DEIMINASE-RELATED"/>
    <property type="match status" value="1"/>
</dbReference>
<dbReference type="EC" id="3.5.3.-" evidence="2"/>
<dbReference type="GO" id="GO:0047632">
    <property type="term" value="F:agmatine deiminase activity"/>
    <property type="evidence" value="ECO:0007669"/>
    <property type="project" value="TreeGrafter"/>
</dbReference>
<evidence type="ECO:0000313" key="2">
    <source>
        <dbReference type="EMBL" id="VYU70084.1"/>
    </source>
</evidence>
<dbReference type="PANTHER" id="PTHR31377:SF0">
    <property type="entry name" value="AGMATINE DEIMINASE-RELATED"/>
    <property type="match status" value="1"/>
</dbReference>
<evidence type="ECO:0000256" key="1">
    <source>
        <dbReference type="ARBA" id="ARBA00022801"/>
    </source>
</evidence>
<dbReference type="Gene3D" id="3.75.10.10">
    <property type="entry name" value="L-arginine/glycine Amidinotransferase, Chain A"/>
    <property type="match status" value="1"/>
</dbReference>
<keyword evidence="1 2" id="KW-0378">Hydrolase</keyword>
<dbReference type="Pfam" id="PF04371">
    <property type="entry name" value="PAD_porph"/>
    <property type="match status" value="1"/>
</dbReference>
<dbReference type="RefSeq" id="WP_003435162.1">
    <property type="nucleotide sequence ID" value="NZ_BIUQ01000038.1"/>
</dbReference>
<sequence length="463" mass="54103">MKRRLAGEWEPIKGVMLAWPPFLPHKYIVDLTQNYSVYMCVPNKEEIEIAKYYLSKWGGNLKNLIFCIAPQGFDTPWVRDWGMHPIFDENGKLFLAGAEYKMSTPFVSINKPEIMFDCEHNLLTTNSYEQKEDQSQELIAKQIGLPFMKLPYALTGGNLMSDGFNKLMSMHILQTENRAKGISDEEFFSMVARDTGMNEYYIFSNFANYGLQHIDCYLKIIDEETLLVSRTPKEHYLYERYEKILEEVKKVESRYGRPFKIFRIDIVPFQKDSDELTAYVNSVILNSRVYVPMYGIEQDKIAIKQWQNALPGYEIKGYEFDFEKEPDIIKNRTGYVRTGWGNEDVIHCRTRAIWDENMLYISVKRLEEIVSENDALEVTIQIVDYSKAGLDYENCRLFYRYYGFQTWESIRLEETTEAEIFFANMIGKSGDMIEYFVQAKSCSGMCETMPPVAPKGTYKVTIK</sequence>
<proteinExistence type="predicted"/>
<accession>A0A6N3GZK9</accession>
<gene>
    <name evidence="2" type="ORF">PDLFYP43_01016</name>
</gene>
<protein>
    <submittedName>
        <fullName evidence="2">Peptidylarginine deiminase</fullName>
        <ecNumber evidence="2">3.5.3.-</ecNumber>
    </submittedName>
</protein>
<dbReference type="SUPFAM" id="SSF55909">
    <property type="entry name" value="Pentein"/>
    <property type="match status" value="1"/>
</dbReference>
<dbReference type="GO" id="GO:0004668">
    <property type="term" value="F:protein-arginine deiminase activity"/>
    <property type="evidence" value="ECO:0007669"/>
    <property type="project" value="InterPro"/>
</dbReference>
<reference evidence="2" key="1">
    <citation type="submission" date="2019-11" db="EMBL/GenBank/DDBJ databases">
        <authorList>
            <person name="Feng L."/>
        </authorList>
    </citation>
    <scope>NUCLEOTIDE SEQUENCE</scope>
    <source>
        <strain evidence="2">PdifficileLFYP43</strain>
    </source>
</reference>
<dbReference type="InterPro" id="IPR007466">
    <property type="entry name" value="Peptidyl-Arg-deiminase_porph"/>
</dbReference>
<name>A0A6N3GZK9_CLODI</name>
<organism evidence="2">
    <name type="scientific">Clostridioides difficile</name>
    <name type="common">Peptoclostridium difficile</name>
    <dbReference type="NCBI Taxonomy" id="1496"/>
    <lineage>
        <taxon>Bacteria</taxon>
        <taxon>Bacillati</taxon>
        <taxon>Bacillota</taxon>
        <taxon>Clostridia</taxon>
        <taxon>Peptostreptococcales</taxon>
        <taxon>Peptostreptococcaceae</taxon>
        <taxon>Clostridioides</taxon>
    </lineage>
</organism>